<evidence type="ECO:0000313" key="1">
    <source>
        <dbReference type="EMBL" id="KAJ9063480.1"/>
    </source>
</evidence>
<gene>
    <name evidence="1" type="ORF">DSO57_1000068</name>
</gene>
<name>A0ACC2SMC2_9FUNG</name>
<evidence type="ECO:0000313" key="2">
    <source>
        <dbReference type="Proteomes" id="UP001165960"/>
    </source>
</evidence>
<dbReference type="Proteomes" id="UP001165960">
    <property type="component" value="Unassembled WGS sequence"/>
</dbReference>
<accession>A0ACC2SMC2</accession>
<proteinExistence type="predicted"/>
<protein>
    <submittedName>
        <fullName evidence="1">RING-type E3 ubiquitin transferase</fullName>
        <ecNumber evidence="1">2.3.2.27</ecNumber>
    </submittedName>
</protein>
<keyword evidence="1" id="KW-0012">Acyltransferase</keyword>
<dbReference type="EMBL" id="QTSX02004971">
    <property type="protein sequence ID" value="KAJ9063480.1"/>
    <property type="molecule type" value="Genomic_DNA"/>
</dbReference>
<reference evidence="1" key="1">
    <citation type="submission" date="2022-04" db="EMBL/GenBank/DDBJ databases">
        <title>Genome of the entomopathogenic fungus Entomophthora muscae.</title>
        <authorList>
            <person name="Elya C."/>
            <person name="Lovett B.R."/>
            <person name="Lee E."/>
            <person name="Macias A.M."/>
            <person name="Hajek A.E."/>
            <person name="De Bivort B.L."/>
            <person name="Kasson M.T."/>
            <person name="De Fine Licht H.H."/>
            <person name="Stajich J.E."/>
        </authorList>
    </citation>
    <scope>NUCLEOTIDE SEQUENCE</scope>
    <source>
        <strain evidence="1">Berkeley</strain>
    </source>
</reference>
<sequence>MSFRDGIPCRFFPSGSCQKGAKCKFIHLSNDQLSALRSHASSSLKEKLAKTKYPCRFFMGKGCINGKDCKFSHDASLKNTSTTEVPEEEDNCTICMEKPSMYGLLLNCNHSFCLDCVRKWRKSKKTVDNLDLAMKTSLLCPVCRASSQYVIPSIVGFPKGGEGKSKTIELYRERLASTNCKYFMNSSARQRFCPFGDECFYKHPAADGIERYSFGPFFHQKLLLRRERRRLISSLTDQNDGLLITELGAILAQQGEWEHSEYEEEYYGHDFTSTFNGADLDDLDYMFSNLSANEWLDNRIENRYMEEYPDDLSDDSILC</sequence>
<dbReference type="EC" id="2.3.2.27" evidence="1"/>
<comment type="caution">
    <text evidence="1">The sequence shown here is derived from an EMBL/GenBank/DDBJ whole genome shotgun (WGS) entry which is preliminary data.</text>
</comment>
<keyword evidence="1" id="KW-0808">Transferase</keyword>
<keyword evidence="2" id="KW-1185">Reference proteome</keyword>
<organism evidence="1 2">
    <name type="scientific">Entomophthora muscae</name>
    <dbReference type="NCBI Taxonomy" id="34485"/>
    <lineage>
        <taxon>Eukaryota</taxon>
        <taxon>Fungi</taxon>
        <taxon>Fungi incertae sedis</taxon>
        <taxon>Zoopagomycota</taxon>
        <taxon>Entomophthoromycotina</taxon>
        <taxon>Entomophthoromycetes</taxon>
        <taxon>Entomophthorales</taxon>
        <taxon>Entomophthoraceae</taxon>
        <taxon>Entomophthora</taxon>
    </lineage>
</organism>